<keyword evidence="8" id="KW-1185">Reference proteome</keyword>
<dbReference type="FunFam" id="3.40.50.720:FF:000203">
    <property type="entry name" value="D-3-phosphoglycerate dehydrogenase (SerA)"/>
    <property type="match status" value="1"/>
</dbReference>
<dbReference type="SUPFAM" id="SSF51735">
    <property type="entry name" value="NAD(P)-binding Rossmann-fold domains"/>
    <property type="match status" value="1"/>
</dbReference>
<organism evidence="7 8">
    <name type="scientific">Cyphellophora europaea (strain CBS 101466)</name>
    <name type="common">Phialophora europaea</name>
    <dbReference type="NCBI Taxonomy" id="1220924"/>
    <lineage>
        <taxon>Eukaryota</taxon>
        <taxon>Fungi</taxon>
        <taxon>Dikarya</taxon>
        <taxon>Ascomycota</taxon>
        <taxon>Pezizomycotina</taxon>
        <taxon>Eurotiomycetes</taxon>
        <taxon>Chaetothyriomycetidae</taxon>
        <taxon>Chaetothyriales</taxon>
        <taxon>Cyphellophoraceae</taxon>
        <taxon>Cyphellophora</taxon>
    </lineage>
</organism>
<dbReference type="Proteomes" id="UP000030752">
    <property type="component" value="Unassembled WGS sequence"/>
</dbReference>
<sequence length="328" mass="35146">MGSAGKKPLVYVLDPYHPAAIELLKADTSVDVILPPEASKDDALPRATGILLRSDTRINAADLEGANSKLKFIVKQGVGVDNVDLQAAKSRNVGVFNTPGLNSESVAEMTLTLALCVARRVTEFDRKIRDGEKVVRSQMLGKSLFRKSLGIVGMGAIGSELAKKWKGAMNGPLIAFDPYAKEEAWHDLFGLEGFTRVQNLNDLLKAVDVVSLHVPLTTSTTNLIGEKELAIMKDDAILLNCARGGVVDEAALLKALQAGKLFGAGLDAMQHEPPSRARYGETLLTHPRVVLTPHVGASTEENQAMSGRRAAEILLDLIAGRGEHQSLA</sequence>
<dbReference type="AlphaFoldDB" id="W2SA04"/>
<dbReference type="InterPro" id="IPR006139">
    <property type="entry name" value="D-isomer_2_OHA_DH_cat_dom"/>
</dbReference>
<dbReference type="GO" id="GO:0051287">
    <property type="term" value="F:NAD binding"/>
    <property type="evidence" value="ECO:0007669"/>
    <property type="project" value="InterPro"/>
</dbReference>
<dbReference type="InterPro" id="IPR036291">
    <property type="entry name" value="NAD(P)-bd_dom_sf"/>
</dbReference>
<gene>
    <name evidence="7" type="ORF">HMPREF1541_09286</name>
</gene>
<dbReference type="HOGENOM" id="CLU_019796_1_3_1"/>
<comment type="similarity">
    <text evidence="1 4">Belongs to the D-isomer specific 2-hydroxyacid dehydrogenase family.</text>
</comment>
<dbReference type="SUPFAM" id="SSF52283">
    <property type="entry name" value="Formate/glycerate dehydrogenase catalytic domain-like"/>
    <property type="match status" value="1"/>
</dbReference>
<dbReference type="eggNOG" id="KOG0068">
    <property type="taxonomic scope" value="Eukaryota"/>
</dbReference>
<dbReference type="EMBL" id="KB822712">
    <property type="protein sequence ID" value="ETN45455.1"/>
    <property type="molecule type" value="Genomic_DNA"/>
</dbReference>
<dbReference type="Pfam" id="PF02826">
    <property type="entry name" value="2-Hacid_dh_C"/>
    <property type="match status" value="1"/>
</dbReference>
<name>W2SA04_CYPE1</name>
<proteinExistence type="inferred from homology"/>
<dbReference type="OrthoDB" id="298012at2759"/>
<dbReference type="PROSITE" id="PS00065">
    <property type="entry name" value="D_2_HYDROXYACID_DH_1"/>
    <property type="match status" value="1"/>
</dbReference>
<dbReference type="RefSeq" id="XP_008712183.1">
    <property type="nucleotide sequence ID" value="XM_008713961.1"/>
</dbReference>
<evidence type="ECO:0000256" key="1">
    <source>
        <dbReference type="ARBA" id="ARBA00005854"/>
    </source>
</evidence>
<evidence type="ECO:0000259" key="5">
    <source>
        <dbReference type="Pfam" id="PF00389"/>
    </source>
</evidence>
<dbReference type="STRING" id="1220924.W2SA04"/>
<dbReference type="PROSITE" id="PS00671">
    <property type="entry name" value="D_2_HYDROXYACID_DH_3"/>
    <property type="match status" value="1"/>
</dbReference>
<dbReference type="InterPro" id="IPR029752">
    <property type="entry name" value="D-isomer_DH_CS1"/>
</dbReference>
<dbReference type="InParanoid" id="W2SA04"/>
<dbReference type="Pfam" id="PF00389">
    <property type="entry name" value="2-Hacid_dh"/>
    <property type="match status" value="1"/>
</dbReference>
<dbReference type="InterPro" id="IPR029753">
    <property type="entry name" value="D-isomer_DH_CS"/>
</dbReference>
<feature type="domain" description="D-isomer specific 2-hydroxyacid dehydrogenase catalytic" evidence="5">
    <location>
        <begin position="10"/>
        <end position="321"/>
    </location>
</feature>
<dbReference type="GeneID" id="19976625"/>
<dbReference type="VEuPathDB" id="FungiDB:HMPREF1541_09286"/>
<evidence type="ECO:0000256" key="2">
    <source>
        <dbReference type="ARBA" id="ARBA00023002"/>
    </source>
</evidence>
<dbReference type="CDD" id="cd12173">
    <property type="entry name" value="PGDH_4"/>
    <property type="match status" value="1"/>
</dbReference>
<dbReference type="GO" id="GO:0016616">
    <property type="term" value="F:oxidoreductase activity, acting on the CH-OH group of donors, NAD or NADP as acceptor"/>
    <property type="evidence" value="ECO:0007669"/>
    <property type="project" value="InterPro"/>
</dbReference>
<evidence type="ECO:0000313" key="7">
    <source>
        <dbReference type="EMBL" id="ETN45455.1"/>
    </source>
</evidence>
<keyword evidence="2 4" id="KW-0560">Oxidoreductase</keyword>
<dbReference type="PANTHER" id="PTHR42938:SF44">
    <property type="entry name" value="D-ISOMER SPECIFIC 2-HYDROXYACID DEHYDROGENASE NAD-BINDING"/>
    <property type="match status" value="1"/>
</dbReference>
<feature type="domain" description="D-isomer specific 2-hydroxyacid dehydrogenase NAD-binding" evidence="6">
    <location>
        <begin position="112"/>
        <end position="296"/>
    </location>
</feature>
<evidence type="ECO:0000256" key="4">
    <source>
        <dbReference type="RuleBase" id="RU003719"/>
    </source>
</evidence>
<keyword evidence="3" id="KW-0520">NAD</keyword>
<dbReference type="Gene3D" id="3.40.50.720">
    <property type="entry name" value="NAD(P)-binding Rossmann-like Domain"/>
    <property type="match status" value="2"/>
</dbReference>
<protein>
    <submittedName>
        <fullName evidence="7">Phosphoglycerate dehydrogenase</fullName>
    </submittedName>
</protein>
<evidence type="ECO:0000256" key="3">
    <source>
        <dbReference type="ARBA" id="ARBA00023027"/>
    </source>
</evidence>
<reference evidence="7 8" key="1">
    <citation type="submission" date="2013-03" db="EMBL/GenBank/DDBJ databases">
        <title>The Genome Sequence of Phialophora europaea CBS 101466.</title>
        <authorList>
            <consortium name="The Broad Institute Genomics Platform"/>
            <person name="Cuomo C."/>
            <person name="de Hoog S."/>
            <person name="Gorbushina A."/>
            <person name="Walker B."/>
            <person name="Young S.K."/>
            <person name="Zeng Q."/>
            <person name="Gargeya S."/>
            <person name="Fitzgerald M."/>
            <person name="Haas B."/>
            <person name="Abouelleil A."/>
            <person name="Allen A.W."/>
            <person name="Alvarado L."/>
            <person name="Arachchi H.M."/>
            <person name="Berlin A.M."/>
            <person name="Chapman S.B."/>
            <person name="Gainer-Dewar J."/>
            <person name="Goldberg J."/>
            <person name="Griggs A."/>
            <person name="Gujja S."/>
            <person name="Hansen M."/>
            <person name="Howarth C."/>
            <person name="Imamovic A."/>
            <person name="Ireland A."/>
            <person name="Larimer J."/>
            <person name="McCowan C."/>
            <person name="Murphy C."/>
            <person name="Pearson M."/>
            <person name="Poon T.W."/>
            <person name="Priest M."/>
            <person name="Roberts A."/>
            <person name="Saif S."/>
            <person name="Shea T."/>
            <person name="Sisk P."/>
            <person name="Sykes S."/>
            <person name="Wortman J."/>
            <person name="Nusbaum C."/>
            <person name="Birren B."/>
        </authorList>
    </citation>
    <scope>NUCLEOTIDE SEQUENCE [LARGE SCALE GENOMIC DNA]</scope>
    <source>
        <strain evidence="7 8">CBS 101466</strain>
    </source>
</reference>
<evidence type="ECO:0000259" key="6">
    <source>
        <dbReference type="Pfam" id="PF02826"/>
    </source>
</evidence>
<dbReference type="PANTHER" id="PTHR42938">
    <property type="entry name" value="FORMATE DEHYDROGENASE 1"/>
    <property type="match status" value="1"/>
</dbReference>
<dbReference type="InterPro" id="IPR006140">
    <property type="entry name" value="D-isomer_DH_NAD-bd"/>
</dbReference>
<evidence type="ECO:0000313" key="8">
    <source>
        <dbReference type="Proteomes" id="UP000030752"/>
    </source>
</evidence>
<accession>W2SA04</accession>